<keyword evidence="2" id="KW-1185">Reference proteome</keyword>
<evidence type="ECO:0000313" key="1">
    <source>
        <dbReference type="EMBL" id="NKC18030.1"/>
    </source>
</evidence>
<protein>
    <submittedName>
        <fullName evidence="1">Uncharacterized protein</fullName>
    </submittedName>
</protein>
<gene>
    <name evidence="1" type="ORF">CWC29_004120</name>
</gene>
<dbReference type="Proteomes" id="UP000307537">
    <property type="component" value="Unassembled WGS sequence"/>
</dbReference>
<organism evidence="1 2">
    <name type="scientific">Pseudoalteromonas galatheae</name>
    <dbReference type="NCBI Taxonomy" id="579562"/>
    <lineage>
        <taxon>Bacteria</taxon>
        <taxon>Pseudomonadati</taxon>
        <taxon>Pseudomonadota</taxon>
        <taxon>Gammaproteobacteria</taxon>
        <taxon>Alteromonadales</taxon>
        <taxon>Pseudoalteromonadaceae</taxon>
        <taxon>Pseudoalteromonas</taxon>
    </lineage>
</organism>
<comment type="caution">
    <text evidence="1">The sequence shown here is derived from an EMBL/GenBank/DDBJ whole genome shotgun (WGS) entry which is preliminary data.</text>
</comment>
<evidence type="ECO:0000313" key="2">
    <source>
        <dbReference type="Proteomes" id="UP000307537"/>
    </source>
</evidence>
<reference evidence="1" key="1">
    <citation type="submission" date="2019-10" db="EMBL/GenBank/DDBJ databases">
        <authorList>
            <person name="Paulsen S."/>
        </authorList>
    </citation>
    <scope>NUCLEOTIDE SEQUENCE</scope>
    <source>
        <strain evidence="1">S4498</strain>
    </source>
</reference>
<name>A0A8T6YP68_9GAMM</name>
<dbReference type="EMBL" id="PNCO02000001">
    <property type="protein sequence ID" value="NKC18030.1"/>
    <property type="molecule type" value="Genomic_DNA"/>
</dbReference>
<dbReference type="AlphaFoldDB" id="A0A8T6YP68"/>
<sequence length="202" mass="23260">MESDIKRIRSLIKHLVIALLSVAAMGIVNAKTSMTYTELYNKLPLSELEFTSLQSEFDLKSSEHAKMMELLSSYNSLHKRRMSCRAVDNTLTVRQMDALSIDKTHYVTVLFYVDSVNKSRCERAAYEHFLRLLAVNLVVQKEPKSVELINSMNTLSSRLYGDFREFKAEFNLLPEQVRETALNADYLNKNFNLFATLDSVMK</sequence>
<accession>A0A8T6YP68</accession>
<dbReference type="RefSeq" id="WP_128727983.1">
    <property type="nucleotide sequence ID" value="NZ_PNCO02000001.1"/>
</dbReference>
<proteinExistence type="predicted"/>